<keyword evidence="2" id="KW-1185">Reference proteome</keyword>
<organism evidence="1 2">
    <name type="scientific">Photorhabdus aegyptia</name>
    <dbReference type="NCBI Taxonomy" id="2805098"/>
    <lineage>
        <taxon>Bacteria</taxon>
        <taxon>Pseudomonadati</taxon>
        <taxon>Pseudomonadota</taxon>
        <taxon>Gammaproteobacteria</taxon>
        <taxon>Enterobacterales</taxon>
        <taxon>Morganellaceae</taxon>
        <taxon>Photorhabdus</taxon>
    </lineage>
</organism>
<comment type="caution">
    <text evidence="1">The sequence shown here is derived from an EMBL/GenBank/DDBJ whole genome shotgun (WGS) entry which is preliminary data.</text>
</comment>
<gene>
    <name evidence="1" type="ORF">BA1DRAFT_04129</name>
</gene>
<reference evidence="1 2" key="1">
    <citation type="submission" date="2014-03" db="EMBL/GenBank/DDBJ databases">
        <title>Draft Genome of Photorhabdus luminescens BA1, an Egyptian Isolate.</title>
        <authorList>
            <person name="Ghazal S."/>
            <person name="Hurst S.G.IV."/>
            <person name="Morris K."/>
            <person name="Thomas K."/>
            <person name="Tisa L.S."/>
        </authorList>
    </citation>
    <scope>NUCLEOTIDE SEQUENCE [LARGE SCALE GENOMIC DNA]</scope>
    <source>
        <strain evidence="1 2">BA1</strain>
    </source>
</reference>
<protein>
    <submittedName>
        <fullName evidence="1">Uncharacterized protein</fullName>
    </submittedName>
</protein>
<dbReference type="AlphaFoldDB" id="A0A022PB55"/>
<evidence type="ECO:0000313" key="2">
    <source>
        <dbReference type="Proteomes" id="UP000023464"/>
    </source>
</evidence>
<dbReference type="EMBL" id="JFGV01000088">
    <property type="protein sequence ID" value="EYU13407.1"/>
    <property type="molecule type" value="Genomic_DNA"/>
</dbReference>
<proteinExistence type="predicted"/>
<accession>A0A022PB55</accession>
<dbReference type="RefSeq" id="WP_036782878.1">
    <property type="nucleotide sequence ID" value="NZ_CAWLTM010000027.1"/>
</dbReference>
<dbReference type="Proteomes" id="UP000023464">
    <property type="component" value="Unassembled WGS sequence"/>
</dbReference>
<dbReference type="PATRIC" id="fig|1393736.3.peg.4203"/>
<name>A0A022PB55_9GAMM</name>
<sequence>MRLPWIIWEPTKISGPDFQTPYPLHNIIDFNYTTFDSFFFKVSTLTLELADNATLPDMTPKKRLGRGKLRKKKRHLFYGFVGTPKANGKKISDGEVIEMIHNYLQAAHARHALNQHQSD</sequence>
<evidence type="ECO:0000313" key="1">
    <source>
        <dbReference type="EMBL" id="EYU13407.1"/>
    </source>
</evidence>